<feature type="transmembrane region" description="Helical" evidence="8">
    <location>
        <begin position="110"/>
        <end position="129"/>
    </location>
</feature>
<dbReference type="EMBL" id="LR134406">
    <property type="protein sequence ID" value="VEH71477.1"/>
    <property type="molecule type" value="Genomic_DNA"/>
</dbReference>
<sequence length="332" mass="33501">MSRRAWLGLWIAAAALIVPAAHLALGRGVDWSELLAGTDTVSWRVLTELRLPRLVVALFAGTALGLAGLALQSVLRNSLAAPELTAVNPSAVLGYLIASGTGLIDGGSVFSSVLSATVGGLLGGGLLWLVAHRRTSEQTAVLGLLSALALTGVVTILIAARPTGVGGALRWLIGSVEARVAEHVPMIAIPVLAGFAALVLVADRLEILAVSDSHAHCLGVSPGFWRGVGIGIAVLLASAAVATVGPLAFVGFVAPHVVRLVFGGRLRRQVVLVAVCGGLFVAASDLIAKAVSLAIQLTGDGQQVGVPVGAVTCLIGTAALVAVASSHQESEP</sequence>
<keyword evidence="6 8" id="KW-1133">Transmembrane helix</keyword>
<evidence type="ECO:0000313" key="10">
    <source>
        <dbReference type="Proteomes" id="UP000273044"/>
    </source>
</evidence>
<keyword evidence="5 8" id="KW-0812">Transmembrane</keyword>
<organism evidence="9 10">
    <name type="scientific">Arachnia propionica</name>
    <dbReference type="NCBI Taxonomy" id="1750"/>
    <lineage>
        <taxon>Bacteria</taxon>
        <taxon>Bacillati</taxon>
        <taxon>Actinomycetota</taxon>
        <taxon>Actinomycetes</taxon>
        <taxon>Propionibacteriales</taxon>
        <taxon>Propionibacteriaceae</taxon>
        <taxon>Arachnia</taxon>
    </lineage>
</organism>
<feature type="transmembrane region" description="Helical" evidence="8">
    <location>
        <begin position="84"/>
        <end position="104"/>
    </location>
</feature>
<name>A0A3S4VL03_9ACTN</name>
<feature type="transmembrane region" description="Helical" evidence="8">
    <location>
        <begin position="270"/>
        <end position="292"/>
    </location>
</feature>
<dbReference type="PANTHER" id="PTHR30472:SF37">
    <property type="entry name" value="FE(3+) DICITRATE TRANSPORT SYSTEM PERMEASE PROTEIN FECD-RELATED"/>
    <property type="match status" value="1"/>
</dbReference>
<feature type="transmembrane region" description="Helical" evidence="8">
    <location>
        <begin position="304"/>
        <end position="324"/>
    </location>
</feature>
<keyword evidence="10" id="KW-1185">Reference proteome</keyword>
<gene>
    <name evidence="9" type="primary">fecD_1</name>
    <name evidence="9" type="ORF">NCTC12967_02799</name>
</gene>
<feature type="transmembrane region" description="Helical" evidence="8">
    <location>
        <begin position="223"/>
        <end position="250"/>
    </location>
</feature>
<evidence type="ECO:0000256" key="6">
    <source>
        <dbReference type="ARBA" id="ARBA00022989"/>
    </source>
</evidence>
<evidence type="ECO:0000256" key="3">
    <source>
        <dbReference type="ARBA" id="ARBA00022448"/>
    </source>
</evidence>
<dbReference type="GO" id="GO:0022857">
    <property type="term" value="F:transmembrane transporter activity"/>
    <property type="evidence" value="ECO:0007669"/>
    <property type="project" value="InterPro"/>
</dbReference>
<keyword evidence="3" id="KW-0813">Transport</keyword>
<dbReference type="InterPro" id="IPR000522">
    <property type="entry name" value="ABC_transptr_permease_BtuC"/>
</dbReference>
<dbReference type="GeneID" id="64408214"/>
<keyword evidence="7 8" id="KW-0472">Membrane</keyword>
<evidence type="ECO:0000256" key="5">
    <source>
        <dbReference type="ARBA" id="ARBA00022692"/>
    </source>
</evidence>
<dbReference type="RefSeq" id="WP_061787596.1">
    <property type="nucleotide sequence ID" value="NZ_LR134406.1"/>
</dbReference>
<comment type="similarity">
    <text evidence="2">Belongs to the binding-protein-dependent transport system permease family. FecCD subfamily.</text>
</comment>
<comment type="subcellular location">
    <subcellularLocation>
        <location evidence="1">Cell membrane</location>
        <topology evidence="1">Multi-pass membrane protein</topology>
    </subcellularLocation>
</comment>
<evidence type="ECO:0000256" key="7">
    <source>
        <dbReference type="ARBA" id="ARBA00023136"/>
    </source>
</evidence>
<feature type="transmembrane region" description="Helical" evidence="8">
    <location>
        <begin position="180"/>
        <end position="202"/>
    </location>
</feature>
<dbReference type="Pfam" id="PF01032">
    <property type="entry name" value="FecCD"/>
    <property type="match status" value="1"/>
</dbReference>
<dbReference type="GO" id="GO:0033214">
    <property type="term" value="P:siderophore-iron import into cell"/>
    <property type="evidence" value="ECO:0007669"/>
    <property type="project" value="TreeGrafter"/>
</dbReference>
<evidence type="ECO:0000256" key="2">
    <source>
        <dbReference type="ARBA" id="ARBA00007935"/>
    </source>
</evidence>
<dbReference type="Proteomes" id="UP000273044">
    <property type="component" value="Chromosome"/>
</dbReference>
<protein>
    <submittedName>
        <fullName evidence="9">Iron(III) dicitrate transport system permease protein fecD</fullName>
    </submittedName>
</protein>
<evidence type="ECO:0000256" key="4">
    <source>
        <dbReference type="ARBA" id="ARBA00022475"/>
    </source>
</evidence>
<dbReference type="AlphaFoldDB" id="A0A3S4VL03"/>
<dbReference type="PANTHER" id="PTHR30472">
    <property type="entry name" value="FERRIC ENTEROBACTIN TRANSPORT SYSTEM PERMEASE PROTEIN"/>
    <property type="match status" value="1"/>
</dbReference>
<reference evidence="9 10" key="1">
    <citation type="submission" date="2018-12" db="EMBL/GenBank/DDBJ databases">
        <authorList>
            <consortium name="Pathogen Informatics"/>
        </authorList>
    </citation>
    <scope>NUCLEOTIDE SEQUENCE [LARGE SCALE GENOMIC DNA]</scope>
    <source>
        <strain evidence="9 10">NCTC12967</strain>
    </source>
</reference>
<feature type="transmembrane region" description="Helical" evidence="8">
    <location>
        <begin position="50"/>
        <end position="72"/>
    </location>
</feature>
<dbReference type="Gene3D" id="1.10.3470.10">
    <property type="entry name" value="ABC transporter involved in vitamin B12 uptake, BtuC"/>
    <property type="match status" value="1"/>
</dbReference>
<dbReference type="SUPFAM" id="SSF81345">
    <property type="entry name" value="ABC transporter involved in vitamin B12 uptake, BtuC"/>
    <property type="match status" value="1"/>
</dbReference>
<evidence type="ECO:0000256" key="1">
    <source>
        <dbReference type="ARBA" id="ARBA00004651"/>
    </source>
</evidence>
<evidence type="ECO:0000313" key="9">
    <source>
        <dbReference type="EMBL" id="VEH71477.1"/>
    </source>
</evidence>
<keyword evidence="4" id="KW-1003">Cell membrane</keyword>
<proteinExistence type="inferred from homology"/>
<accession>A0A3S4VL03</accession>
<evidence type="ECO:0000256" key="8">
    <source>
        <dbReference type="SAM" id="Phobius"/>
    </source>
</evidence>
<dbReference type="GO" id="GO:0005886">
    <property type="term" value="C:plasma membrane"/>
    <property type="evidence" value="ECO:0007669"/>
    <property type="project" value="UniProtKB-SubCell"/>
</dbReference>
<dbReference type="InterPro" id="IPR037294">
    <property type="entry name" value="ABC_BtuC-like"/>
</dbReference>
<feature type="transmembrane region" description="Helical" evidence="8">
    <location>
        <begin position="141"/>
        <end position="160"/>
    </location>
</feature>